<dbReference type="OMA" id="TANNGFH"/>
<proteinExistence type="predicted"/>
<dbReference type="RefSeq" id="XP_019055546.1">
    <property type="nucleotide sequence ID" value="XM_019200001.1"/>
</dbReference>
<dbReference type="InterPro" id="IPR013103">
    <property type="entry name" value="RVT_2"/>
</dbReference>
<sequence length="211" mass="23978">MSVVNPSLFIYHKDSVVLYVLVHVNNILLIVSSSSALDDLVATLGRAFSLKDLGPAQYFLGMEITPKSHGIVFTQRWYILDLLQRTNLVEAKPLTSPMVVTTKLSKFSGDHLFDPSEYQRIIGSLQNVTIMRLDISFSVNKVCQFLHSPTIEHWTTIKRILRYLKHTANNGFHFYSTSALLTLRAFSDFDWVGYPDDRGSTRGYLIYRGAI</sequence>
<gene>
    <name evidence="3" type="primary">LOC109115717</name>
</gene>
<dbReference type="InParanoid" id="A0A1U8QBR5"/>
<keyword evidence="2" id="KW-1185">Reference proteome</keyword>
<dbReference type="PANTHER" id="PTHR11439:SF467">
    <property type="entry name" value="INTEGRASE CATALYTIC DOMAIN-CONTAINING PROTEIN"/>
    <property type="match status" value="1"/>
</dbReference>
<organism evidence="2 3">
    <name type="scientific">Nelumbo nucifera</name>
    <name type="common">Sacred lotus</name>
    <dbReference type="NCBI Taxonomy" id="4432"/>
    <lineage>
        <taxon>Eukaryota</taxon>
        <taxon>Viridiplantae</taxon>
        <taxon>Streptophyta</taxon>
        <taxon>Embryophyta</taxon>
        <taxon>Tracheophyta</taxon>
        <taxon>Spermatophyta</taxon>
        <taxon>Magnoliopsida</taxon>
        <taxon>Proteales</taxon>
        <taxon>Nelumbonaceae</taxon>
        <taxon>Nelumbo</taxon>
    </lineage>
</organism>
<dbReference type="AlphaFoldDB" id="A0A1U8QBR5"/>
<evidence type="ECO:0000313" key="3">
    <source>
        <dbReference type="RefSeq" id="XP_019055546.1"/>
    </source>
</evidence>
<reference evidence="3" key="1">
    <citation type="submission" date="2025-08" db="UniProtKB">
        <authorList>
            <consortium name="RefSeq"/>
        </authorList>
    </citation>
    <scope>IDENTIFICATION</scope>
</reference>
<dbReference type="OrthoDB" id="1931513at2759"/>
<dbReference type="KEGG" id="nnu:109115717"/>
<dbReference type="GeneID" id="109115717"/>
<name>A0A1U8QBR5_NELNU</name>
<evidence type="ECO:0000313" key="2">
    <source>
        <dbReference type="Proteomes" id="UP000189703"/>
    </source>
</evidence>
<protein>
    <submittedName>
        <fullName evidence="3">Uncharacterized protein LOC109115717</fullName>
    </submittedName>
</protein>
<dbReference type="Proteomes" id="UP000189703">
    <property type="component" value="Unplaced"/>
</dbReference>
<dbReference type="PANTHER" id="PTHR11439">
    <property type="entry name" value="GAG-POL-RELATED RETROTRANSPOSON"/>
    <property type="match status" value="1"/>
</dbReference>
<dbReference type="STRING" id="4432.A0A1U8QBR5"/>
<feature type="domain" description="Reverse transcriptase Ty1/copia-type" evidence="1">
    <location>
        <begin position="9"/>
        <end position="99"/>
    </location>
</feature>
<dbReference type="Pfam" id="PF07727">
    <property type="entry name" value="RVT_2"/>
    <property type="match status" value="1"/>
</dbReference>
<evidence type="ECO:0000259" key="1">
    <source>
        <dbReference type="Pfam" id="PF07727"/>
    </source>
</evidence>
<accession>A0A1U8QBR5</accession>